<dbReference type="Proteomes" id="UP000692954">
    <property type="component" value="Unassembled WGS sequence"/>
</dbReference>
<comment type="caution">
    <text evidence="4">The sequence shown here is derived from an EMBL/GenBank/DDBJ whole genome shotgun (WGS) entry which is preliminary data.</text>
</comment>
<evidence type="ECO:0000313" key="4">
    <source>
        <dbReference type="EMBL" id="CAD8071917.1"/>
    </source>
</evidence>
<dbReference type="PROSITE" id="PS50077">
    <property type="entry name" value="HEAT_REPEAT"/>
    <property type="match status" value="1"/>
</dbReference>
<organism evidence="4 5">
    <name type="scientific">Paramecium sonneborni</name>
    <dbReference type="NCBI Taxonomy" id="65129"/>
    <lineage>
        <taxon>Eukaryota</taxon>
        <taxon>Sar</taxon>
        <taxon>Alveolata</taxon>
        <taxon>Ciliophora</taxon>
        <taxon>Intramacronucleata</taxon>
        <taxon>Oligohymenophorea</taxon>
        <taxon>Peniculida</taxon>
        <taxon>Parameciidae</taxon>
        <taxon>Paramecium</taxon>
    </lineage>
</organism>
<dbReference type="PANTHER" id="PTHR10648:SF1">
    <property type="entry name" value="SERINE_THREONINE-PROTEIN PHOSPHATASE 4 REGULATORY SUBUNIT 1"/>
    <property type="match status" value="1"/>
</dbReference>
<gene>
    <name evidence="4" type="ORF">PSON_ATCC_30995.1.T0280330</name>
</gene>
<keyword evidence="5" id="KW-1185">Reference proteome</keyword>
<evidence type="ECO:0000256" key="1">
    <source>
        <dbReference type="ARBA" id="ARBA00022737"/>
    </source>
</evidence>
<feature type="compositionally biased region" description="Low complexity" evidence="3">
    <location>
        <begin position="271"/>
        <end position="293"/>
    </location>
</feature>
<sequence length="312" mass="36582">MIMPIAFKLCTDNVAQVRKVASSKIFSFFEGIKNSALSEQYKICIIESMIGFQKSSVFYQRQSFVQMCQKIMNLADDIFEQYLLLPLLELAQDKVQSVKYMLYMTLDNHFKNQGRLSKNQQLKDVYNQLQNDKAIKSLVKYTPTLETQVQYQEFQQQDNQISVQESNLNKEPQLEEIEDDEIPQRQVQQEPEILKQLKEEKLQFIQKQEEKPQELQINQSDVKTIEQVQELSLNEKSEVNLTTDQTTTELIQNTQLESNNQNDDSQELQKFEQLQGQGEQQQKQNEGLQLNEEYQQGSQNDQKELNTEQDAQ</sequence>
<protein>
    <submittedName>
        <fullName evidence="4">Uncharacterized protein</fullName>
    </submittedName>
</protein>
<dbReference type="InterPro" id="IPR021133">
    <property type="entry name" value="HEAT_type_2"/>
</dbReference>
<reference evidence="4" key="1">
    <citation type="submission" date="2021-01" db="EMBL/GenBank/DDBJ databases">
        <authorList>
            <consortium name="Genoscope - CEA"/>
            <person name="William W."/>
        </authorList>
    </citation>
    <scope>NUCLEOTIDE SEQUENCE</scope>
</reference>
<evidence type="ECO:0000256" key="2">
    <source>
        <dbReference type="PROSITE-ProRule" id="PRU00103"/>
    </source>
</evidence>
<dbReference type="AlphaFoldDB" id="A0A8S1LWR1"/>
<dbReference type="PANTHER" id="PTHR10648">
    <property type="entry name" value="SERINE/THREONINE-PROTEIN PHOSPHATASE PP2A 65 KDA REGULATORY SUBUNIT"/>
    <property type="match status" value="1"/>
</dbReference>
<feature type="compositionally biased region" description="Polar residues" evidence="3">
    <location>
        <begin position="253"/>
        <end position="263"/>
    </location>
</feature>
<evidence type="ECO:0000313" key="5">
    <source>
        <dbReference type="Proteomes" id="UP000692954"/>
    </source>
</evidence>
<dbReference type="GO" id="GO:0019888">
    <property type="term" value="F:protein phosphatase regulator activity"/>
    <property type="evidence" value="ECO:0007669"/>
    <property type="project" value="TreeGrafter"/>
</dbReference>
<dbReference type="InterPro" id="IPR051023">
    <property type="entry name" value="PP2A_Regulatory_Subunit_A"/>
</dbReference>
<feature type="repeat" description="HEAT" evidence="2">
    <location>
        <begin position="2"/>
        <end position="40"/>
    </location>
</feature>
<dbReference type="EMBL" id="CAJJDN010000028">
    <property type="protein sequence ID" value="CAD8071917.1"/>
    <property type="molecule type" value="Genomic_DNA"/>
</dbReference>
<keyword evidence="1" id="KW-0677">Repeat</keyword>
<feature type="region of interest" description="Disordered" evidence="3">
    <location>
        <begin position="253"/>
        <end position="312"/>
    </location>
</feature>
<name>A0A8S1LWR1_9CILI</name>
<evidence type="ECO:0000256" key="3">
    <source>
        <dbReference type="SAM" id="MobiDB-lite"/>
    </source>
</evidence>
<proteinExistence type="predicted"/>
<accession>A0A8S1LWR1</accession>
<dbReference type="GO" id="GO:0005737">
    <property type="term" value="C:cytoplasm"/>
    <property type="evidence" value="ECO:0007669"/>
    <property type="project" value="TreeGrafter"/>
</dbReference>